<evidence type="ECO:0000313" key="2">
    <source>
        <dbReference type="Proteomes" id="UP001319874"/>
    </source>
</evidence>
<protein>
    <submittedName>
        <fullName evidence="1">Uncharacterized protein</fullName>
    </submittedName>
</protein>
<reference evidence="1 2" key="1">
    <citation type="journal article" date="2022" name="Front. Microbiol.">
        <title>Identification and characterization of a novel class of self-sufficient cytochrome P450 hydroxylase involved in cyclohexanecarboxylate degradation in Paraburkholderia terrae strain KU-64.</title>
        <authorList>
            <person name="Yamamoto T."/>
            <person name="Hasegawa Y."/>
            <person name="Iwaki H."/>
        </authorList>
    </citation>
    <scope>NUCLEOTIDE SEQUENCE [LARGE SCALE GENOMIC DNA]</scope>
    <source>
        <strain evidence="1 2">KU-64</strain>
    </source>
</reference>
<dbReference type="Proteomes" id="UP001319874">
    <property type="component" value="Chromosome 2"/>
</dbReference>
<gene>
    <name evidence="1" type="ORF">PTKU64_35190</name>
</gene>
<proteinExistence type="predicted"/>
<dbReference type="EMBL" id="AP024956">
    <property type="protein sequence ID" value="BCZ79844.1"/>
    <property type="molecule type" value="Genomic_DNA"/>
</dbReference>
<name>A0ABM7TNK1_9BURK</name>
<organism evidence="1 2">
    <name type="scientific">Paraburkholderia terrae</name>
    <dbReference type="NCBI Taxonomy" id="311230"/>
    <lineage>
        <taxon>Bacteria</taxon>
        <taxon>Pseudomonadati</taxon>
        <taxon>Pseudomonadota</taxon>
        <taxon>Betaproteobacteria</taxon>
        <taxon>Burkholderiales</taxon>
        <taxon>Burkholderiaceae</taxon>
        <taxon>Paraburkholderia</taxon>
    </lineage>
</organism>
<evidence type="ECO:0000313" key="1">
    <source>
        <dbReference type="EMBL" id="BCZ79844.1"/>
    </source>
</evidence>
<keyword evidence="2" id="KW-1185">Reference proteome</keyword>
<sequence>MCSATAYTQFATWAAVDYLARHDATRVREAGEARRKSAGNERGSRDCRVKRKTLWGPSGKKKCWRC</sequence>
<accession>A0ABM7TNK1</accession>